<feature type="region of interest" description="Disordered" evidence="1">
    <location>
        <begin position="870"/>
        <end position="940"/>
    </location>
</feature>
<feature type="compositionally biased region" description="Polar residues" evidence="1">
    <location>
        <begin position="365"/>
        <end position="379"/>
    </location>
</feature>
<feature type="compositionally biased region" description="Basic and acidic residues" evidence="1">
    <location>
        <begin position="1155"/>
        <end position="1191"/>
    </location>
</feature>
<feature type="compositionally biased region" description="Basic and acidic residues" evidence="1">
    <location>
        <begin position="779"/>
        <end position="799"/>
    </location>
</feature>
<name>A0A8D8SJM3_9HEMI</name>
<protein>
    <submittedName>
        <fullName evidence="2">Uncharacterized protein</fullName>
    </submittedName>
</protein>
<feature type="compositionally biased region" description="Basic and acidic residues" evidence="1">
    <location>
        <begin position="924"/>
        <end position="934"/>
    </location>
</feature>
<feature type="region of interest" description="Disordered" evidence="1">
    <location>
        <begin position="27"/>
        <end position="66"/>
    </location>
</feature>
<evidence type="ECO:0000256" key="1">
    <source>
        <dbReference type="SAM" id="MobiDB-lite"/>
    </source>
</evidence>
<feature type="compositionally biased region" description="Polar residues" evidence="1">
    <location>
        <begin position="511"/>
        <end position="527"/>
    </location>
</feature>
<feature type="compositionally biased region" description="Acidic residues" evidence="1">
    <location>
        <begin position="1044"/>
        <end position="1054"/>
    </location>
</feature>
<feature type="compositionally biased region" description="Polar residues" evidence="1">
    <location>
        <begin position="82"/>
        <end position="105"/>
    </location>
</feature>
<reference evidence="2" key="1">
    <citation type="submission" date="2021-05" db="EMBL/GenBank/DDBJ databases">
        <authorList>
            <person name="Alioto T."/>
            <person name="Alioto T."/>
            <person name="Gomez Garrido J."/>
        </authorList>
    </citation>
    <scope>NUCLEOTIDE SEQUENCE</scope>
</reference>
<feature type="compositionally biased region" description="Basic and acidic residues" evidence="1">
    <location>
        <begin position="479"/>
        <end position="510"/>
    </location>
</feature>
<feature type="compositionally biased region" description="Basic and acidic residues" evidence="1">
    <location>
        <begin position="1096"/>
        <end position="1105"/>
    </location>
</feature>
<feature type="compositionally biased region" description="Basic and acidic residues" evidence="1">
    <location>
        <begin position="1029"/>
        <end position="1043"/>
    </location>
</feature>
<dbReference type="EMBL" id="HBUF01220106">
    <property type="protein sequence ID" value="CAG6669067.1"/>
    <property type="molecule type" value="Transcribed_RNA"/>
</dbReference>
<feature type="region of interest" description="Disordered" evidence="1">
    <location>
        <begin position="261"/>
        <end position="304"/>
    </location>
</feature>
<feature type="region of interest" description="Disordered" evidence="1">
    <location>
        <begin position="82"/>
        <end position="108"/>
    </location>
</feature>
<feature type="compositionally biased region" description="Basic and acidic residues" evidence="1">
    <location>
        <begin position="1260"/>
        <end position="1275"/>
    </location>
</feature>
<feature type="region of interest" description="Disordered" evidence="1">
    <location>
        <begin position="995"/>
        <end position="1275"/>
    </location>
</feature>
<accession>A0A8D8SJM3</accession>
<feature type="compositionally biased region" description="Low complexity" evidence="1">
    <location>
        <begin position="908"/>
        <end position="918"/>
    </location>
</feature>
<sequence length="1299" mass="144878">MDTKNDADSLDNALKIMNNLFQLTEEFVNDTPDDGNQNQPNASTLSSSTSSKPNDSSAPGLTFPKLPDPDTFFESIVTNSKTTLESSTNVSPTISLSAPVSTCNKTSSSSSTIKVGPVLYPKAASFDSTPKNPPLLGPTIPPLPVAGSSQFVSNVHPSNLTGQAVTTSNQRTGHTNQPVVKTVDTSEKGIVKKPDTTPFGNLQSEIEKVVKKSELNAIFKYSTYSDDVQMLINKHLEPKPFVNNMLEKNNMIVSFINKIKTSGGGEEASSKESSSNNESSSSKESSSSNKETSSTATSSSSMIDIISGAEDKTSGITSMWKMSAVSKKVQKQSKPPVQKQTTISRGAKKKNVAKNIETDLKTDPSNETNSKTAKRSQPTLEGEVMLTTNQVKAIQKQPTINGKLGLLKDFIRFHQSSNTKRLIKVNINSLLHDEVELITKAKEVLKKGKRIGDTQACKDATEINEISKNATKINQKETQASKECKNATEIIENKTESTRDEIETKRDKNNPVDTQSNTTEAENANTEQNKESGLLGDKNNDNTSSKHDITETNSELIDASTDESTISDEATHVMDDEANEHTFDEKPSKQIGRDEADEIVVLEVPGSNISEKDTHVMDDKANEKPIDEKPSKQIEDDEIIVLEVPEKVFPLIDILSDDEDITNNMQTQDRNTDQESDVMEISVDNELKQSIDEAGGVAIEELETDENSEYKQLALETHVSNMEEGTNMNEHLERNIKRDYQLETLNPLKNKKAADNKVKDHPNDNNKVSDESNANSLKRKNEKDDSLNEIEGKKRRDTSETIIKNTQHVGVEIDRHMETTERLEGQEIEEINQRVEGNQEAAEDVGHLMSDQTRIQDSAILNLINEVKMSTRQQRKQDSATSLENPPSKPSIRDRLGDKLSIKDRIGPIDSSSSSSRGPIGGSRIRDRLGGKVVEEDDREGGGGLAIRIQIENELVTSGGAEMDLAMSSATSLRHDSVLDDDVPFIRQVLIEPANNASTENDPVTTDEETHPRYLSPNDLDNSTQPEDVFPRMNEDNFPRMNEDDFPGMNDEDCPMFNEAGDGTGDGFQTLSEAESEDRGGSGSDGGRKRKRRSVKERLGRRVDSSEDEEDRRSPPSRHHHLHRRYSGSSRSRSPGYRDRDSRPYAHVSRHKLVRDRSTRRDSSPSRRDKSRDSRSSRRDSPSSRREDSLERRRKSLERREKSLERREKERKERHGEEESRSKVTRAPKRSKYKWSRTDGGKSVTTRGKKPSKFKWSRPHQADADKKEVGREIGDVTSRSKDNVVDNLSRYNMMLVLYY</sequence>
<feature type="compositionally biased region" description="Basic residues" evidence="1">
    <location>
        <begin position="1115"/>
        <end position="1126"/>
    </location>
</feature>
<feature type="compositionally biased region" description="Low complexity" evidence="1">
    <location>
        <begin position="40"/>
        <end position="58"/>
    </location>
</feature>
<feature type="compositionally biased region" description="Polar residues" evidence="1">
    <location>
        <begin position="995"/>
        <end position="1004"/>
    </location>
</feature>
<feature type="region of interest" description="Disordered" evidence="1">
    <location>
        <begin position="474"/>
        <end position="553"/>
    </location>
</feature>
<feature type="compositionally biased region" description="Basic residues" evidence="1">
    <location>
        <begin position="1223"/>
        <end position="1235"/>
    </location>
</feature>
<feature type="compositionally biased region" description="Low complexity" evidence="1">
    <location>
        <begin position="271"/>
        <end position="301"/>
    </location>
</feature>
<evidence type="ECO:0000313" key="2">
    <source>
        <dbReference type="EMBL" id="CAG6669067.1"/>
    </source>
</evidence>
<organism evidence="2">
    <name type="scientific">Cacopsylla melanoneura</name>
    <dbReference type="NCBI Taxonomy" id="428564"/>
    <lineage>
        <taxon>Eukaryota</taxon>
        <taxon>Metazoa</taxon>
        <taxon>Ecdysozoa</taxon>
        <taxon>Arthropoda</taxon>
        <taxon>Hexapoda</taxon>
        <taxon>Insecta</taxon>
        <taxon>Pterygota</taxon>
        <taxon>Neoptera</taxon>
        <taxon>Paraneoptera</taxon>
        <taxon>Hemiptera</taxon>
        <taxon>Sternorrhyncha</taxon>
        <taxon>Psylloidea</taxon>
        <taxon>Psyllidae</taxon>
        <taxon>Psyllinae</taxon>
        <taxon>Cacopsylla</taxon>
    </lineage>
</organism>
<feature type="region of interest" description="Disordered" evidence="1">
    <location>
        <begin position="748"/>
        <end position="806"/>
    </location>
</feature>
<feature type="compositionally biased region" description="Basic and acidic residues" evidence="1">
    <location>
        <begin position="891"/>
        <end position="907"/>
    </location>
</feature>
<feature type="compositionally biased region" description="Basic and acidic residues" evidence="1">
    <location>
        <begin position="1198"/>
        <end position="1222"/>
    </location>
</feature>
<feature type="compositionally biased region" description="Basic and acidic residues" evidence="1">
    <location>
        <begin position="752"/>
        <end position="770"/>
    </location>
</feature>
<feature type="compositionally biased region" description="Basic and acidic residues" evidence="1">
    <location>
        <begin position="538"/>
        <end position="550"/>
    </location>
</feature>
<feature type="region of interest" description="Disordered" evidence="1">
    <location>
        <begin position="326"/>
        <end position="379"/>
    </location>
</feature>
<feature type="compositionally biased region" description="Basic residues" evidence="1">
    <location>
        <begin position="1247"/>
        <end position="1258"/>
    </location>
</feature>
<proteinExistence type="predicted"/>